<sequence>MLDNLSPELDGNRQSRSVFNIRLLNNSYSDDKHESGLDPLIVTTDVSMSVLIYRKSAGRKLAEPIDTHTLAG</sequence>
<dbReference type="Proteomes" id="UP001283361">
    <property type="component" value="Unassembled WGS sequence"/>
</dbReference>
<gene>
    <name evidence="1" type="ORF">RRG08_017930</name>
</gene>
<comment type="caution">
    <text evidence="1">The sequence shown here is derived from an EMBL/GenBank/DDBJ whole genome shotgun (WGS) entry which is preliminary data.</text>
</comment>
<evidence type="ECO:0000313" key="1">
    <source>
        <dbReference type="EMBL" id="KAK3783864.1"/>
    </source>
</evidence>
<keyword evidence="2" id="KW-1185">Reference proteome</keyword>
<dbReference type="AlphaFoldDB" id="A0AAE1A9P8"/>
<name>A0AAE1A9P8_9GAST</name>
<protein>
    <submittedName>
        <fullName evidence="1">Uncharacterized protein</fullName>
    </submittedName>
</protein>
<reference evidence="1" key="1">
    <citation type="journal article" date="2023" name="G3 (Bethesda)">
        <title>A reference genome for the long-term kleptoplast-retaining sea slug Elysia crispata morphotype clarki.</title>
        <authorList>
            <person name="Eastman K.E."/>
            <person name="Pendleton A.L."/>
            <person name="Shaikh M.A."/>
            <person name="Suttiyut T."/>
            <person name="Ogas R."/>
            <person name="Tomko P."/>
            <person name="Gavelis G."/>
            <person name="Widhalm J.R."/>
            <person name="Wisecaver J.H."/>
        </authorList>
    </citation>
    <scope>NUCLEOTIDE SEQUENCE</scope>
    <source>
        <strain evidence="1">ECLA1</strain>
    </source>
</reference>
<dbReference type="EMBL" id="JAWDGP010002350">
    <property type="protein sequence ID" value="KAK3783864.1"/>
    <property type="molecule type" value="Genomic_DNA"/>
</dbReference>
<proteinExistence type="predicted"/>
<organism evidence="1 2">
    <name type="scientific">Elysia crispata</name>
    <name type="common">lettuce slug</name>
    <dbReference type="NCBI Taxonomy" id="231223"/>
    <lineage>
        <taxon>Eukaryota</taxon>
        <taxon>Metazoa</taxon>
        <taxon>Spiralia</taxon>
        <taxon>Lophotrochozoa</taxon>
        <taxon>Mollusca</taxon>
        <taxon>Gastropoda</taxon>
        <taxon>Heterobranchia</taxon>
        <taxon>Euthyneura</taxon>
        <taxon>Panpulmonata</taxon>
        <taxon>Sacoglossa</taxon>
        <taxon>Placobranchoidea</taxon>
        <taxon>Plakobranchidae</taxon>
        <taxon>Elysia</taxon>
    </lineage>
</organism>
<accession>A0AAE1A9P8</accession>
<evidence type="ECO:0000313" key="2">
    <source>
        <dbReference type="Proteomes" id="UP001283361"/>
    </source>
</evidence>